<evidence type="ECO:0000256" key="2">
    <source>
        <dbReference type="ARBA" id="ARBA00022801"/>
    </source>
</evidence>
<keyword evidence="5" id="KW-1185">Reference proteome</keyword>
<evidence type="ECO:0000256" key="1">
    <source>
        <dbReference type="ARBA" id="ARBA00001946"/>
    </source>
</evidence>
<dbReference type="InterPro" id="IPR036412">
    <property type="entry name" value="HAD-like_sf"/>
</dbReference>
<evidence type="ECO:0000313" key="4">
    <source>
        <dbReference type="EMBL" id="EPY32924.1"/>
    </source>
</evidence>
<reference evidence="4 5" key="1">
    <citation type="journal article" date="2013" name="PLoS ONE">
        <title>Predicting the Proteins of Angomonas deanei, Strigomonas culicis and Their Respective Endosymbionts Reveals New Aspects of the Trypanosomatidae Family.</title>
        <authorList>
            <person name="Motta M.C."/>
            <person name="Martins A.C."/>
            <person name="de Souza S.S."/>
            <person name="Catta-Preta C.M."/>
            <person name="Silva R."/>
            <person name="Klein C.C."/>
            <person name="de Almeida L.G."/>
            <person name="de Lima Cunha O."/>
            <person name="Ciapina L.P."/>
            <person name="Brocchi M."/>
            <person name="Colabardini A.C."/>
            <person name="de Araujo Lima B."/>
            <person name="Machado C.R."/>
            <person name="de Almeida Soares C.M."/>
            <person name="Probst C.M."/>
            <person name="de Menezes C.B."/>
            <person name="Thompson C.E."/>
            <person name="Bartholomeu D.C."/>
            <person name="Gradia D.F."/>
            <person name="Pavoni D.P."/>
            <person name="Grisard E.C."/>
            <person name="Fantinatti-Garboggini F."/>
            <person name="Marchini F.K."/>
            <person name="Rodrigues-Luiz G.F."/>
            <person name="Wagner G."/>
            <person name="Goldman G.H."/>
            <person name="Fietto J.L."/>
            <person name="Elias M.C."/>
            <person name="Goldman M.H."/>
            <person name="Sagot M.F."/>
            <person name="Pereira M."/>
            <person name="Stoco P.H."/>
            <person name="de Mendonca-Neto R.P."/>
            <person name="Teixeira S.M."/>
            <person name="Maciel T.E."/>
            <person name="de Oliveira Mendes T.A."/>
            <person name="Urmenyi T.P."/>
            <person name="de Souza W."/>
            <person name="Schenkman S."/>
            <person name="de Vasconcelos A.T."/>
        </authorList>
    </citation>
    <scope>NUCLEOTIDE SEQUENCE [LARGE SCALE GENOMIC DNA]</scope>
</reference>
<dbReference type="PANTHER" id="PTHR47267:SF5">
    <property type="entry name" value="DEHALOGENASE-LIKE HYDROLASE, PUTATIVE-RELATED"/>
    <property type="match status" value="1"/>
</dbReference>
<dbReference type="InterPro" id="IPR023214">
    <property type="entry name" value="HAD_sf"/>
</dbReference>
<keyword evidence="3" id="KW-0460">Magnesium</keyword>
<comment type="cofactor">
    <cofactor evidence="1">
        <name>Mg(2+)</name>
        <dbReference type="ChEBI" id="CHEBI:18420"/>
    </cofactor>
</comment>
<dbReference type="OrthoDB" id="27226at2759"/>
<accession>S9UVV5</accession>
<dbReference type="Gene3D" id="3.30.1240.10">
    <property type="match status" value="1"/>
</dbReference>
<dbReference type="Proteomes" id="UP000015354">
    <property type="component" value="Unassembled WGS sequence"/>
</dbReference>
<proteinExistence type="predicted"/>
<evidence type="ECO:0000256" key="3">
    <source>
        <dbReference type="ARBA" id="ARBA00022842"/>
    </source>
</evidence>
<name>S9UVV5_9TRYP</name>
<dbReference type="EMBL" id="ATMH01002574">
    <property type="protein sequence ID" value="EPY32924.1"/>
    <property type="molecule type" value="Genomic_DNA"/>
</dbReference>
<dbReference type="Pfam" id="PF08282">
    <property type="entry name" value="Hydrolase_3"/>
    <property type="match status" value="1"/>
</dbReference>
<comment type="caution">
    <text evidence="4">The sequence shown here is derived from an EMBL/GenBank/DDBJ whole genome shotgun (WGS) entry which is preliminary data.</text>
</comment>
<gene>
    <name evidence="4" type="ORF">STCU_02574</name>
</gene>
<sequence>MDVFATLEDAGLAPDYVITSNGARIHDKHRQLVSRRDLDVNFLRAAIAEASGLAGQGPAYVDNAEARSQEDVKRYGTAFHKDRKFTINMYREDAWLLDISVEIFYQVAHPSFRYKVLGVEGVQRLTDAELEGTHELFFVGPPDNLLTLKTQLQPLFDGHVHCTFSTPFLLVCVSSDIHKGKALVEVCGLLGIDTKDVVAFGDGMNDEPMLRIAGHPFIMRNASNALKEALPEATVIGTNMEGGVVKKLEELLPLP</sequence>
<dbReference type="AlphaFoldDB" id="S9UVV5"/>
<dbReference type="PROSITE" id="PS01229">
    <property type="entry name" value="COF_2"/>
    <property type="match status" value="1"/>
</dbReference>
<dbReference type="GO" id="GO:0016787">
    <property type="term" value="F:hydrolase activity"/>
    <property type="evidence" value="ECO:0007669"/>
    <property type="project" value="UniProtKB-KW"/>
</dbReference>
<evidence type="ECO:0000313" key="5">
    <source>
        <dbReference type="Proteomes" id="UP000015354"/>
    </source>
</evidence>
<dbReference type="PANTHER" id="PTHR47267">
    <property type="match status" value="1"/>
</dbReference>
<organism evidence="4 5">
    <name type="scientific">Strigomonas culicis</name>
    <dbReference type="NCBI Taxonomy" id="28005"/>
    <lineage>
        <taxon>Eukaryota</taxon>
        <taxon>Discoba</taxon>
        <taxon>Euglenozoa</taxon>
        <taxon>Kinetoplastea</taxon>
        <taxon>Metakinetoplastina</taxon>
        <taxon>Trypanosomatida</taxon>
        <taxon>Trypanosomatidae</taxon>
        <taxon>Strigomonadinae</taxon>
        <taxon>Strigomonas</taxon>
    </lineage>
</organism>
<keyword evidence="2 4" id="KW-0378">Hydrolase</keyword>
<dbReference type="SUPFAM" id="SSF56784">
    <property type="entry name" value="HAD-like"/>
    <property type="match status" value="1"/>
</dbReference>
<protein>
    <submittedName>
        <fullName evidence="4">Haloacid dehalogenase-like hydrolase</fullName>
    </submittedName>
</protein>
<dbReference type="Gene3D" id="3.40.50.1000">
    <property type="entry name" value="HAD superfamily/HAD-like"/>
    <property type="match status" value="1"/>
</dbReference>